<dbReference type="GO" id="GO:0000981">
    <property type="term" value="F:DNA-binding transcription factor activity, RNA polymerase II-specific"/>
    <property type="evidence" value="ECO:0007669"/>
    <property type="project" value="InterPro"/>
</dbReference>
<organism evidence="9 10">
    <name type="scientific">Favolaschia claudopus</name>
    <dbReference type="NCBI Taxonomy" id="2862362"/>
    <lineage>
        <taxon>Eukaryota</taxon>
        <taxon>Fungi</taxon>
        <taxon>Dikarya</taxon>
        <taxon>Basidiomycota</taxon>
        <taxon>Agaricomycotina</taxon>
        <taxon>Agaricomycetes</taxon>
        <taxon>Agaricomycetidae</taxon>
        <taxon>Agaricales</taxon>
        <taxon>Marasmiineae</taxon>
        <taxon>Mycenaceae</taxon>
        <taxon>Favolaschia</taxon>
    </lineage>
</organism>
<dbReference type="CDD" id="cd12148">
    <property type="entry name" value="fungal_TF_MHR"/>
    <property type="match status" value="1"/>
</dbReference>
<evidence type="ECO:0000256" key="6">
    <source>
        <dbReference type="ARBA" id="ARBA00023242"/>
    </source>
</evidence>
<dbReference type="AlphaFoldDB" id="A0AAW0CCR0"/>
<dbReference type="SUPFAM" id="SSF57701">
    <property type="entry name" value="Zn2/Cys6 DNA-binding domain"/>
    <property type="match status" value="1"/>
</dbReference>
<dbReference type="PANTHER" id="PTHR31845:SF17">
    <property type="entry name" value="ZN(II)2CYS6 TRANSCRIPTION FACTOR (EUROFUNG)"/>
    <property type="match status" value="1"/>
</dbReference>
<dbReference type="InterPro" id="IPR007219">
    <property type="entry name" value="XnlR_reg_dom"/>
</dbReference>
<dbReference type="GO" id="GO:0006351">
    <property type="term" value="P:DNA-templated transcription"/>
    <property type="evidence" value="ECO:0007669"/>
    <property type="project" value="InterPro"/>
</dbReference>
<keyword evidence="7" id="KW-0472">Membrane</keyword>
<comment type="subcellular location">
    <subcellularLocation>
        <location evidence="1">Nucleus</location>
    </subcellularLocation>
</comment>
<keyword evidence="7" id="KW-1133">Transmembrane helix</keyword>
<evidence type="ECO:0000256" key="3">
    <source>
        <dbReference type="ARBA" id="ARBA00023015"/>
    </source>
</evidence>
<keyword evidence="6" id="KW-0539">Nucleus</keyword>
<dbReference type="PROSITE" id="PS50048">
    <property type="entry name" value="ZN2_CY6_FUNGAL_2"/>
    <property type="match status" value="1"/>
</dbReference>
<protein>
    <recommendedName>
        <fullName evidence="8">Zn(2)-C6 fungal-type domain-containing protein</fullName>
    </recommendedName>
</protein>
<keyword evidence="7" id="KW-0812">Transmembrane</keyword>
<comment type="caution">
    <text evidence="9">The sequence shown here is derived from an EMBL/GenBank/DDBJ whole genome shotgun (WGS) entry which is preliminary data.</text>
</comment>
<dbReference type="InterPro" id="IPR036864">
    <property type="entry name" value="Zn2-C6_fun-type_DNA-bd_sf"/>
</dbReference>
<keyword evidence="2" id="KW-0479">Metal-binding</keyword>
<keyword evidence="4" id="KW-0238">DNA-binding</keyword>
<evidence type="ECO:0000259" key="8">
    <source>
        <dbReference type="PROSITE" id="PS50048"/>
    </source>
</evidence>
<feature type="domain" description="Zn(2)-C6 fungal-type" evidence="8">
    <location>
        <begin position="16"/>
        <end position="51"/>
    </location>
</feature>
<keyword evidence="5" id="KW-0804">Transcription</keyword>
<dbReference type="SMART" id="SM00906">
    <property type="entry name" value="Fungal_trans"/>
    <property type="match status" value="1"/>
</dbReference>
<evidence type="ECO:0000256" key="1">
    <source>
        <dbReference type="ARBA" id="ARBA00004123"/>
    </source>
</evidence>
<dbReference type="EMBL" id="JAWWNJ010000019">
    <property type="protein sequence ID" value="KAK7036132.1"/>
    <property type="molecule type" value="Genomic_DNA"/>
</dbReference>
<dbReference type="GO" id="GO:0005634">
    <property type="term" value="C:nucleus"/>
    <property type="evidence" value="ECO:0007669"/>
    <property type="project" value="UniProtKB-SubCell"/>
</dbReference>
<evidence type="ECO:0000313" key="9">
    <source>
        <dbReference type="EMBL" id="KAK7036132.1"/>
    </source>
</evidence>
<reference evidence="9 10" key="1">
    <citation type="journal article" date="2024" name="J Genomics">
        <title>Draft genome sequencing and assembly of Favolaschia claudopus CIRM-BRFM 2984 isolated from oak limbs.</title>
        <authorList>
            <person name="Navarro D."/>
            <person name="Drula E."/>
            <person name="Chaduli D."/>
            <person name="Cazenave R."/>
            <person name="Ahrendt S."/>
            <person name="Wang J."/>
            <person name="Lipzen A."/>
            <person name="Daum C."/>
            <person name="Barry K."/>
            <person name="Grigoriev I.V."/>
            <person name="Favel A."/>
            <person name="Rosso M.N."/>
            <person name="Martin F."/>
        </authorList>
    </citation>
    <scope>NUCLEOTIDE SEQUENCE [LARGE SCALE GENOMIC DNA]</scope>
    <source>
        <strain evidence="9 10">CIRM-BRFM 2984</strain>
    </source>
</reference>
<dbReference type="PROSITE" id="PS00463">
    <property type="entry name" value="ZN2_CY6_FUNGAL_1"/>
    <property type="match status" value="1"/>
</dbReference>
<sequence length="633" mass="70549">MPGNRTSTRRAKTAQACSSCKKHKTRCEILDHTSKPIRCHRCKVLSIACSYEQRPLPDVSRPASHPKWRGEFGTLLKPPIPKSASSDPQRPTSSVSFNKQLWSFIEDENLDWSAPMLTIERLAAIHSSDASSPITDFVRNDVSLEMILPEGRIDYLIDLFSAQYTPWLNFNPIRNSKNPLVDIACSAVAARHLEGAAGREVRLRLQALSRESITQLVFKPGASESVEAVQSLLILSLWPPFGSPESDVLEWDSRALISAAVRMGVNLGLNEAAAAANDMQTTQYVDPMDVAEAVERARLWIALTNTDSMLCLGTRRTPSSSRSSDDLSFVKFPAILDAQTNLQDLRLGLIGRLLDFCEEGDAICADATKDGWAHNIKSVLDRIKREQRWLIPLPVVFETDKFYLETLHIMHGICRLLVIYNVFWELGSAPLPEAVGPRWAEQLIPGRSKGREALITLLARDMVRTGESLLVSFLATPTARLCTLPDTYFTVIALTGTYLVGANFFVYQFGTTRMLSGATELVLEKTVARLYRAACGPGHAAQRAAILLQNMLAKWKLRGRPSSTDTTQLLSTDSSSQCAELPPLPMEGMPSLFTFPTDLQPSMFTMEPYFDLESFRDVDGSFWDGLMQQQWMW</sequence>
<keyword evidence="10" id="KW-1185">Reference proteome</keyword>
<evidence type="ECO:0000256" key="5">
    <source>
        <dbReference type="ARBA" id="ARBA00023163"/>
    </source>
</evidence>
<gene>
    <name evidence="9" type="ORF">R3P38DRAFT_3312009</name>
</gene>
<proteinExistence type="predicted"/>
<dbReference type="GO" id="GO:0008270">
    <property type="term" value="F:zinc ion binding"/>
    <property type="evidence" value="ECO:0007669"/>
    <property type="project" value="InterPro"/>
</dbReference>
<evidence type="ECO:0000313" key="10">
    <source>
        <dbReference type="Proteomes" id="UP001362999"/>
    </source>
</evidence>
<keyword evidence="3" id="KW-0805">Transcription regulation</keyword>
<evidence type="ECO:0000256" key="7">
    <source>
        <dbReference type="SAM" id="Phobius"/>
    </source>
</evidence>
<name>A0AAW0CCR0_9AGAR</name>
<accession>A0AAW0CCR0</accession>
<dbReference type="InterPro" id="IPR051089">
    <property type="entry name" value="prtT"/>
</dbReference>
<evidence type="ECO:0000256" key="4">
    <source>
        <dbReference type="ARBA" id="ARBA00023125"/>
    </source>
</evidence>
<dbReference type="InterPro" id="IPR001138">
    <property type="entry name" value="Zn2Cys6_DnaBD"/>
</dbReference>
<dbReference type="GO" id="GO:0000976">
    <property type="term" value="F:transcription cis-regulatory region binding"/>
    <property type="evidence" value="ECO:0007669"/>
    <property type="project" value="TreeGrafter"/>
</dbReference>
<feature type="transmembrane region" description="Helical" evidence="7">
    <location>
        <begin position="488"/>
        <end position="507"/>
    </location>
</feature>
<dbReference type="Proteomes" id="UP001362999">
    <property type="component" value="Unassembled WGS sequence"/>
</dbReference>
<dbReference type="CDD" id="cd00067">
    <property type="entry name" value="GAL4"/>
    <property type="match status" value="1"/>
</dbReference>
<dbReference type="PANTHER" id="PTHR31845">
    <property type="entry name" value="FINGER DOMAIN PROTEIN, PUTATIVE-RELATED"/>
    <property type="match status" value="1"/>
</dbReference>
<evidence type="ECO:0000256" key="2">
    <source>
        <dbReference type="ARBA" id="ARBA00022723"/>
    </source>
</evidence>
<dbReference type="Gene3D" id="4.10.240.10">
    <property type="entry name" value="Zn(2)-C6 fungal-type DNA-binding domain"/>
    <property type="match status" value="1"/>
</dbReference>